<gene>
    <name evidence="1" type="ORF">GCM10009092_19440</name>
</gene>
<sequence length="220" mass="23413">MATVVITGAGRGIGLALVQQYVQRGDKVYGLCRRASQELQQSGAEVLEGVDVADVANLADALKPLANVQVDILINNAGVLGNERFDLPDPASVEHQFRVNALGPLLVSQMLAVHMQKGSKIAMITSRMGSMADNGSGGYYGYRMSKAALNAAGVSMARDLACRGIAVALLHPGYVQTQMVNFGGDVSAQVSAQRLIQRIDDLNLENSGCFWHANGDELPW</sequence>
<proteinExistence type="predicted"/>
<dbReference type="Pfam" id="PF00106">
    <property type="entry name" value="adh_short"/>
    <property type="match status" value="1"/>
</dbReference>
<comment type="caution">
    <text evidence="1">The sequence shown here is derived from an EMBL/GenBank/DDBJ whole genome shotgun (WGS) entry which is preliminary data.</text>
</comment>
<keyword evidence="2" id="KW-1185">Reference proteome</keyword>
<dbReference type="CDD" id="cd05325">
    <property type="entry name" value="carb_red_sniffer_like_SDR_c"/>
    <property type="match status" value="1"/>
</dbReference>
<protein>
    <submittedName>
        <fullName evidence="1">SDR family oxidoreductase</fullName>
    </submittedName>
</protein>
<accession>A0ABP3GY08</accession>
<name>A0ABP3GY08_9ALTE</name>
<dbReference type="PANTHER" id="PTHR45458:SF1">
    <property type="entry name" value="SHORT CHAIN DEHYDROGENASE"/>
    <property type="match status" value="1"/>
</dbReference>
<dbReference type="InterPro" id="IPR002347">
    <property type="entry name" value="SDR_fam"/>
</dbReference>
<dbReference type="PRINTS" id="PR00081">
    <property type="entry name" value="GDHRDH"/>
</dbReference>
<dbReference type="Proteomes" id="UP001501757">
    <property type="component" value="Unassembled WGS sequence"/>
</dbReference>
<dbReference type="Gene3D" id="3.40.50.720">
    <property type="entry name" value="NAD(P)-binding Rossmann-like Domain"/>
    <property type="match status" value="1"/>
</dbReference>
<dbReference type="PANTHER" id="PTHR45458">
    <property type="entry name" value="SHORT-CHAIN DEHYDROGENASE/REDUCTASE SDR"/>
    <property type="match status" value="1"/>
</dbReference>
<dbReference type="InterPro" id="IPR036291">
    <property type="entry name" value="NAD(P)-bd_dom_sf"/>
</dbReference>
<dbReference type="SUPFAM" id="SSF51735">
    <property type="entry name" value="NAD(P)-binding Rossmann-fold domains"/>
    <property type="match status" value="1"/>
</dbReference>
<organism evidence="1 2">
    <name type="scientific">Bowmanella denitrificans</name>
    <dbReference type="NCBI Taxonomy" id="366582"/>
    <lineage>
        <taxon>Bacteria</taxon>
        <taxon>Pseudomonadati</taxon>
        <taxon>Pseudomonadota</taxon>
        <taxon>Gammaproteobacteria</taxon>
        <taxon>Alteromonadales</taxon>
        <taxon>Alteromonadaceae</taxon>
        <taxon>Bowmanella</taxon>
    </lineage>
</organism>
<dbReference type="InterPro" id="IPR052184">
    <property type="entry name" value="SDR_enzymes"/>
</dbReference>
<dbReference type="EMBL" id="BAAAEI010000010">
    <property type="protein sequence ID" value="GAA0355280.1"/>
    <property type="molecule type" value="Genomic_DNA"/>
</dbReference>
<reference evidence="2" key="1">
    <citation type="journal article" date="2019" name="Int. J. Syst. Evol. Microbiol.">
        <title>The Global Catalogue of Microorganisms (GCM) 10K type strain sequencing project: providing services to taxonomists for standard genome sequencing and annotation.</title>
        <authorList>
            <consortium name="The Broad Institute Genomics Platform"/>
            <consortium name="The Broad Institute Genome Sequencing Center for Infectious Disease"/>
            <person name="Wu L."/>
            <person name="Ma J."/>
        </authorList>
    </citation>
    <scope>NUCLEOTIDE SEQUENCE [LARGE SCALE GENOMIC DNA]</scope>
    <source>
        <strain evidence="2">JCM 13378</strain>
    </source>
</reference>
<dbReference type="RefSeq" id="WP_343844552.1">
    <property type="nucleotide sequence ID" value="NZ_BAAAEI010000010.1"/>
</dbReference>
<evidence type="ECO:0000313" key="1">
    <source>
        <dbReference type="EMBL" id="GAA0355280.1"/>
    </source>
</evidence>
<evidence type="ECO:0000313" key="2">
    <source>
        <dbReference type="Proteomes" id="UP001501757"/>
    </source>
</evidence>